<feature type="region of interest" description="Disordered" evidence="1">
    <location>
        <begin position="26"/>
        <end position="105"/>
    </location>
</feature>
<dbReference type="Proteomes" id="UP001603857">
    <property type="component" value="Unassembled WGS sequence"/>
</dbReference>
<dbReference type="SUPFAM" id="SSF54675">
    <property type="entry name" value="Nicotinate/Quinolinate PRTase N-terminal domain-like"/>
    <property type="match status" value="1"/>
</dbReference>
<dbReference type="Pfam" id="PF02749">
    <property type="entry name" value="QRPTase_N"/>
    <property type="match status" value="1"/>
</dbReference>
<keyword evidence="4" id="KW-1185">Reference proteome</keyword>
<feature type="compositionally biased region" description="Polar residues" evidence="1">
    <location>
        <begin position="40"/>
        <end position="52"/>
    </location>
</feature>
<evidence type="ECO:0000313" key="4">
    <source>
        <dbReference type="Proteomes" id="UP001603857"/>
    </source>
</evidence>
<reference evidence="3 4" key="1">
    <citation type="submission" date="2024-08" db="EMBL/GenBank/DDBJ databases">
        <title>Insights into the chromosomal genome structure of Flemingia macrophylla.</title>
        <authorList>
            <person name="Ding Y."/>
            <person name="Zhao Y."/>
            <person name="Bi W."/>
            <person name="Wu M."/>
            <person name="Zhao G."/>
            <person name="Gong Y."/>
            <person name="Li W."/>
            <person name="Zhang P."/>
        </authorList>
    </citation>
    <scope>NUCLEOTIDE SEQUENCE [LARGE SCALE GENOMIC DNA]</scope>
    <source>
        <strain evidence="3">DYQJB</strain>
        <tissue evidence="3">Leaf</tissue>
    </source>
</reference>
<sequence length="365" mass="40227">MSEIHHRLGIPTRLGILVELKDVLAPPSARHPCRPKGRRNTTLSSAPMQSRGASHHHHSSTPLSSRGMSQHHPRLGTLAEPDHHPRLGTPADSRDIATPPSAQHPCQAEGRFITTLGSVPLSSQGMSRHHLRLDTPAKPRDVSTPPSARHPCQAGCGLPQPASEMIIRSNYLNHAPNLTPRLLNPQKLRTDIAILRPIPNGTHRISINIAQTSEKSTPPFGALESASEERGAECEDRVCRPDKKIHLLCRSGRSEIILPTYIVFTQVHRHDLGDLVAFMGLDAWPPEHPTYDLKGIIKLALSEDAGDLADPSLKVEWCKNDGDFVHKGLQFRKVQGLAYTIVVAERLVLNFMQQIQSSHLNQDAI</sequence>
<name>A0ABD1L9X5_9FABA</name>
<dbReference type="EMBL" id="JBGMDY010000010">
    <property type="protein sequence ID" value="KAL2320325.1"/>
    <property type="molecule type" value="Genomic_DNA"/>
</dbReference>
<evidence type="ECO:0000313" key="3">
    <source>
        <dbReference type="EMBL" id="KAL2320325.1"/>
    </source>
</evidence>
<organism evidence="3 4">
    <name type="scientific">Flemingia macrophylla</name>
    <dbReference type="NCBI Taxonomy" id="520843"/>
    <lineage>
        <taxon>Eukaryota</taxon>
        <taxon>Viridiplantae</taxon>
        <taxon>Streptophyta</taxon>
        <taxon>Embryophyta</taxon>
        <taxon>Tracheophyta</taxon>
        <taxon>Spermatophyta</taxon>
        <taxon>Magnoliopsida</taxon>
        <taxon>eudicotyledons</taxon>
        <taxon>Gunneridae</taxon>
        <taxon>Pentapetalae</taxon>
        <taxon>rosids</taxon>
        <taxon>fabids</taxon>
        <taxon>Fabales</taxon>
        <taxon>Fabaceae</taxon>
        <taxon>Papilionoideae</taxon>
        <taxon>50 kb inversion clade</taxon>
        <taxon>NPAAA clade</taxon>
        <taxon>indigoferoid/millettioid clade</taxon>
        <taxon>Phaseoleae</taxon>
        <taxon>Flemingia</taxon>
    </lineage>
</organism>
<proteinExistence type="predicted"/>
<evidence type="ECO:0000256" key="1">
    <source>
        <dbReference type="SAM" id="MobiDB-lite"/>
    </source>
</evidence>
<gene>
    <name evidence="3" type="ORF">Fmac_029294</name>
</gene>
<comment type="caution">
    <text evidence="3">The sequence shown here is derived from an EMBL/GenBank/DDBJ whole genome shotgun (WGS) entry which is preliminary data.</text>
</comment>
<evidence type="ECO:0000259" key="2">
    <source>
        <dbReference type="Pfam" id="PF02749"/>
    </source>
</evidence>
<dbReference type="InterPro" id="IPR022412">
    <property type="entry name" value="Quinolinate_PRibosylTrfase_N"/>
</dbReference>
<dbReference type="AlphaFoldDB" id="A0ABD1L9X5"/>
<feature type="domain" description="Quinolinate phosphoribosyl transferase N-terminal" evidence="2">
    <location>
        <begin position="303"/>
        <end position="354"/>
    </location>
</feature>
<dbReference type="InterPro" id="IPR037128">
    <property type="entry name" value="Quinolinate_PRibosylTase_N_sf"/>
</dbReference>
<accession>A0ABD1L9X5</accession>
<protein>
    <recommendedName>
        <fullName evidence="2">Quinolinate phosphoribosyl transferase N-terminal domain-containing protein</fullName>
    </recommendedName>
</protein>
<dbReference type="Gene3D" id="3.90.1170.20">
    <property type="entry name" value="Quinolinate phosphoribosyl transferase, N-terminal domain"/>
    <property type="match status" value="1"/>
</dbReference>